<keyword evidence="5 7" id="KW-0472">Membrane</keyword>
<dbReference type="EMBL" id="JAPDMZ010000209">
    <property type="protein sequence ID" value="KAK0545986.1"/>
    <property type="molecule type" value="Genomic_DNA"/>
</dbReference>
<keyword evidence="4 7" id="KW-1133">Transmembrane helix</keyword>
<dbReference type="Proteomes" id="UP001176517">
    <property type="component" value="Unassembled WGS sequence"/>
</dbReference>
<dbReference type="PANTHER" id="PTHR10057">
    <property type="entry name" value="PERIPHERAL-TYPE BENZODIAZEPINE RECEPTOR"/>
    <property type="match status" value="1"/>
</dbReference>
<evidence type="ECO:0000313" key="9">
    <source>
        <dbReference type="Proteomes" id="UP001176517"/>
    </source>
</evidence>
<feature type="region of interest" description="Disordered" evidence="6">
    <location>
        <begin position="190"/>
        <end position="214"/>
    </location>
</feature>
<organism evidence="8 9">
    <name type="scientific">Tilletia horrida</name>
    <dbReference type="NCBI Taxonomy" id="155126"/>
    <lineage>
        <taxon>Eukaryota</taxon>
        <taxon>Fungi</taxon>
        <taxon>Dikarya</taxon>
        <taxon>Basidiomycota</taxon>
        <taxon>Ustilaginomycotina</taxon>
        <taxon>Exobasidiomycetes</taxon>
        <taxon>Tilletiales</taxon>
        <taxon>Tilletiaceae</taxon>
        <taxon>Tilletia</taxon>
    </lineage>
</organism>
<dbReference type="InterPro" id="IPR004307">
    <property type="entry name" value="TspO_MBR"/>
</dbReference>
<feature type="transmembrane region" description="Helical" evidence="7">
    <location>
        <begin position="59"/>
        <end position="79"/>
    </location>
</feature>
<comment type="similarity">
    <text evidence="2">Belongs to the TspO/BZRP family.</text>
</comment>
<evidence type="ECO:0000256" key="3">
    <source>
        <dbReference type="ARBA" id="ARBA00022692"/>
    </source>
</evidence>
<dbReference type="Gene3D" id="1.20.1260.100">
    <property type="entry name" value="TspO/MBR protein"/>
    <property type="match status" value="1"/>
</dbReference>
<feature type="transmembrane region" description="Helical" evidence="7">
    <location>
        <begin position="114"/>
        <end position="138"/>
    </location>
</feature>
<evidence type="ECO:0000256" key="4">
    <source>
        <dbReference type="ARBA" id="ARBA00022989"/>
    </source>
</evidence>
<evidence type="ECO:0000256" key="5">
    <source>
        <dbReference type="ARBA" id="ARBA00023136"/>
    </source>
</evidence>
<dbReference type="FunFam" id="1.20.1260.100:FF:000001">
    <property type="entry name" value="translocator protein 2"/>
    <property type="match status" value="1"/>
</dbReference>
<protein>
    <recommendedName>
        <fullName evidence="10">TspO/MBR-related protein</fullName>
    </recommendedName>
</protein>
<accession>A0AAN6GMX9</accession>
<dbReference type="PANTHER" id="PTHR10057:SF0">
    <property type="entry name" value="TRANSLOCATOR PROTEIN"/>
    <property type="match status" value="1"/>
</dbReference>
<keyword evidence="9" id="KW-1185">Reference proteome</keyword>
<evidence type="ECO:0000256" key="7">
    <source>
        <dbReference type="SAM" id="Phobius"/>
    </source>
</evidence>
<reference evidence="8" key="1">
    <citation type="journal article" date="2023" name="PhytoFront">
        <title>Draft Genome Resources of Seven Strains of Tilletia horrida, Causal Agent of Kernel Smut of Rice.</title>
        <authorList>
            <person name="Khanal S."/>
            <person name="Antony Babu S."/>
            <person name="Zhou X.G."/>
        </authorList>
    </citation>
    <scope>NUCLEOTIDE SEQUENCE</scope>
    <source>
        <strain evidence="8">TX6</strain>
    </source>
</reference>
<name>A0AAN6GMX9_9BASI</name>
<evidence type="ECO:0000313" key="8">
    <source>
        <dbReference type="EMBL" id="KAK0545986.1"/>
    </source>
</evidence>
<evidence type="ECO:0008006" key="10">
    <source>
        <dbReference type="Google" id="ProtNLM"/>
    </source>
</evidence>
<feature type="transmembrane region" description="Helical" evidence="7">
    <location>
        <begin position="150"/>
        <end position="172"/>
    </location>
</feature>
<proteinExistence type="inferred from homology"/>
<dbReference type="AlphaFoldDB" id="A0AAN6GMX9"/>
<sequence length="214" mass="23367">MAHLPAILVDIPRNPIFAVGLPVTLGLTTGFLTRSGPHSTSSTWYKSLNKPSFQPPRQAFGIVWPLLYAAMGYSSHLTVKALDKTPPGFGREQARWSLGLYYTQLALNMAWSPLMFAAGNLTAALGGILALDVAAVTWTLNTRKTSRDAALFNIPYLLWLAYATTINASIWYENGGRDSLDRLLGKAKKEGKKLEGDAKKAESKAKDAVDELKK</sequence>
<dbReference type="Pfam" id="PF03073">
    <property type="entry name" value="TspO_MBR"/>
    <property type="match status" value="1"/>
</dbReference>
<dbReference type="InterPro" id="IPR038330">
    <property type="entry name" value="TspO/MBR-related_sf"/>
</dbReference>
<comment type="caution">
    <text evidence="8">The sequence shown here is derived from an EMBL/GenBank/DDBJ whole genome shotgun (WGS) entry which is preliminary data.</text>
</comment>
<comment type="subcellular location">
    <subcellularLocation>
        <location evidence="1">Membrane</location>
        <topology evidence="1">Multi-pass membrane protein</topology>
    </subcellularLocation>
</comment>
<keyword evidence="3 7" id="KW-0812">Transmembrane</keyword>
<dbReference type="GO" id="GO:0005741">
    <property type="term" value="C:mitochondrial outer membrane"/>
    <property type="evidence" value="ECO:0007669"/>
    <property type="project" value="TreeGrafter"/>
</dbReference>
<dbReference type="CDD" id="cd15904">
    <property type="entry name" value="TSPO_MBR"/>
    <property type="match status" value="1"/>
</dbReference>
<dbReference type="GO" id="GO:0033013">
    <property type="term" value="P:tetrapyrrole metabolic process"/>
    <property type="evidence" value="ECO:0007669"/>
    <property type="project" value="UniProtKB-ARBA"/>
</dbReference>
<evidence type="ECO:0000256" key="1">
    <source>
        <dbReference type="ARBA" id="ARBA00004141"/>
    </source>
</evidence>
<gene>
    <name evidence="8" type="ORF">OC846_005443</name>
</gene>
<evidence type="ECO:0000256" key="6">
    <source>
        <dbReference type="SAM" id="MobiDB-lite"/>
    </source>
</evidence>
<evidence type="ECO:0000256" key="2">
    <source>
        <dbReference type="ARBA" id="ARBA00007524"/>
    </source>
</evidence>